<protein>
    <submittedName>
        <fullName evidence="1">Uncharacterized protein</fullName>
    </submittedName>
</protein>
<gene>
    <name evidence="1" type="ORF">LPTSP2_29100</name>
</gene>
<keyword evidence="2" id="KW-1185">Reference proteome</keyword>
<name>A0A2P2DG48_9LEPT</name>
<sequence length="76" mass="8612">MAPNSQKIFRVMPQKSLPKNEFYVKCPLYAKGLSVCPSSKDRLQSDDLSRLTSHCVQDLYKACDIFSAKKEKEQAA</sequence>
<organism evidence="1 2">
    <name type="scientific">Leptospira ellinghausenii</name>
    <dbReference type="NCBI Taxonomy" id="1917822"/>
    <lineage>
        <taxon>Bacteria</taxon>
        <taxon>Pseudomonadati</taxon>
        <taxon>Spirochaetota</taxon>
        <taxon>Spirochaetia</taxon>
        <taxon>Leptospirales</taxon>
        <taxon>Leptospiraceae</taxon>
        <taxon>Leptospira</taxon>
    </lineage>
</organism>
<proteinExistence type="predicted"/>
<dbReference type="AlphaFoldDB" id="A0A2P2DG48"/>
<evidence type="ECO:0000313" key="2">
    <source>
        <dbReference type="Proteomes" id="UP000245206"/>
    </source>
</evidence>
<comment type="caution">
    <text evidence="1">The sequence shown here is derived from an EMBL/GenBank/DDBJ whole genome shotgun (WGS) entry which is preliminary data.</text>
</comment>
<reference evidence="2" key="1">
    <citation type="journal article" date="2019" name="Microbiol. Immunol.">
        <title>Molecular and phenotypic characterization of Leptospira johnsonii sp. nov., Leptospira ellinghausenii sp. nov. and Leptospira ryugenii sp. nov. isolated from soil and water in Japan.</title>
        <authorList>
            <person name="Masuzawa T."/>
            <person name="Saito M."/>
            <person name="Nakao R."/>
            <person name="Nikaido Y."/>
            <person name="Matsumoto M."/>
            <person name="Ogawa M."/>
            <person name="Yokoyama M."/>
            <person name="Hidaka Y."/>
            <person name="Tomita J."/>
            <person name="Sakakibara K."/>
            <person name="Suzuki K."/>
            <person name="Yasuda S."/>
            <person name="Sato H."/>
            <person name="Yamaguchi M."/>
            <person name="Yoshida S.I."/>
            <person name="Koizumi N."/>
            <person name="Kawamura Y."/>
        </authorList>
    </citation>
    <scope>NUCLEOTIDE SEQUENCE [LARGE SCALE GENOMIC DNA]</scope>
    <source>
        <strain evidence="2">E18</strain>
    </source>
</reference>
<accession>A0A2P2DG48</accession>
<evidence type="ECO:0000313" key="1">
    <source>
        <dbReference type="EMBL" id="GBF43607.1"/>
    </source>
</evidence>
<dbReference type="EMBL" id="BFAZ01000009">
    <property type="protein sequence ID" value="GBF43607.1"/>
    <property type="molecule type" value="Genomic_DNA"/>
</dbReference>
<dbReference type="Proteomes" id="UP000245206">
    <property type="component" value="Unassembled WGS sequence"/>
</dbReference>